<feature type="signal peptide" evidence="2">
    <location>
        <begin position="1"/>
        <end position="34"/>
    </location>
</feature>
<reference evidence="3 4" key="1">
    <citation type="submission" date="2020-07" db="EMBL/GenBank/DDBJ databases">
        <title>Taxonomic revisions and descriptions of new bacterial species based on genomic comparisons in the high-G+C-content subgroup of the family Alcaligenaceae.</title>
        <authorList>
            <person name="Szabo A."/>
            <person name="Felfoldi T."/>
        </authorList>
    </citation>
    <scope>NUCLEOTIDE SEQUENCE [LARGE SCALE GENOMIC DNA]</scope>
    <source>
        <strain evidence="3 4">LMG 24012</strain>
    </source>
</reference>
<protein>
    <submittedName>
        <fullName evidence="3">Tripartite tricarboxylate transporter substrate binding protein</fullName>
    </submittedName>
</protein>
<keyword evidence="4" id="KW-1185">Reference proteome</keyword>
<dbReference type="Gene3D" id="3.40.190.10">
    <property type="entry name" value="Periplasmic binding protein-like II"/>
    <property type="match status" value="1"/>
</dbReference>
<sequence length="335" mass="35025">MNTPIQINPCANRRTILRLAGGMTLLSLAGFAHSKTEYPTKPIRFVVPAPPGGGTDVMTRQIGNALSTSLGWTVVVENIPGAGGNIGLDRVAKASKDGYTIAMGESSNLTVNQFLYKNIPFAIEKDLVPVSLIAKVPLVLLASGKGPHHSVADLVEASKRKPLTFASSGNGTLGHLAGELWKKTSGLDLLHVPYRGAAPAMTDLSGGHVDLFFASITAALASIQSGLVRALAVTTAKRTEVLPGIPTMAEAGYPDIEAAVIFGVVAPTGTPQEVVARLNQEINAGLKQVNLRRALLELGVIPESLGGSVESFASVLREERLKWGEVVKASGATVN</sequence>
<dbReference type="PANTHER" id="PTHR42928">
    <property type="entry name" value="TRICARBOXYLATE-BINDING PROTEIN"/>
    <property type="match status" value="1"/>
</dbReference>
<comment type="caution">
    <text evidence="3">The sequence shown here is derived from an EMBL/GenBank/DDBJ whole genome shotgun (WGS) entry which is preliminary data.</text>
</comment>
<evidence type="ECO:0000313" key="3">
    <source>
        <dbReference type="EMBL" id="NYT50394.1"/>
    </source>
</evidence>
<dbReference type="InterPro" id="IPR005064">
    <property type="entry name" value="BUG"/>
</dbReference>
<dbReference type="Pfam" id="PF03401">
    <property type="entry name" value="TctC"/>
    <property type="match status" value="1"/>
</dbReference>
<feature type="chain" id="PRO_5032391557" evidence="2">
    <location>
        <begin position="35"/>
        <end position="335"/>
    </location>
</feature>
<dbReference type="EMBL" id="JACCEM010000007">
    <property type="protein sequence ID" value="NYT50394.1"/>
    <property type="molecule type" value="Genomic_DNA"/>
</dbReference>
<proteinExistence type="inferred from homology"/>
<dbReference type="PANTHER" id="PTHR42928:SF5">
    <property type="entry name" value="BLR1237 PROTEIN"/>
    <property type="match status" value="1"/>
</dbReference>
<dbReference type="Gene3D" id="3.40.190.150">
    <property type="entry name" value="Bordetella uptake gene, domain 1"/>
    <property type="match status" value="1"/>
</dbReference>
<dbReference type="RefSeq" id="WP_180156292.1">
    <property type="nucleotide sequence ID" value="NZ_JACCEM010000007.1"/>
</dbReference>
<name>A0A853FWF1_9BURK</name>
<evidence type="ECO:0000256" key="1">
    <source>
        <dbReference type="ARBA" id="ARBA00006987"/>
    </source>
</evidence>
<keyword evidence="2" id="KW-0732">Signal</keyword>
<gene>
    <name evidence="3" type="ORF">H0A72_13835</name>
</gene>
<dbReference type="PIRSF" id="PIRSF017082">
    <property type="entry name" value="YflP"/>
    <property type="match status" value="1"/>
</dbReference>
<dbReference type="AlphaFoldDB" id="A0A853FWF1"/>
<comment type="similarity">
    <text evidence="1">Belongs to the UPF0065 (bug) family.</text>
</comment>
<evidence type="ECO:0000313" key="4">
    <source>
        <dbReference type="Proteomes" id="UP000559809"/>
    </source>
</evidence>
<accession>A0A853FWF1</accession>
<dbReference type="CDD" id="cd13578">
    <property type="entry name" value="PBP2_Bug27"/>
    <property type="match status" value="1"/>
</dbReference>
<dbReference type="InterPro" id="IPR042100">
    <property type="entry name" value="Bug_dom1"/>
</dbReference>
<organism evidence="3 4">
    <name type="scientific">Parapusillimonas granuli</name>
    <dbReference type="NCBI Taxonomy" id="380911"/>
    <lineage>
        <taxon>Bacteria</taxon>
        <taxon>Pseudomonadati</taxon>
        <taxon>Pseudomonadota</taxon>
        <taxon>Betaproteobacteria</taxon>
        <taxon>Burkholderiales</taxon>
        <taxon>Alcaligenaceae</taxon>
        <taxon>Parapusillimonas</taxon>
    </lineage>
</organism>
<dbReference type="Proteomes" id="UP000559809">
    <property type="component" value="Unassembled WGS sequence"/>
</dbReference>
<evidence type="ECO:0000256" key="2">
    <source>
        <dbReference type="SAM" id="SignalP"/>
    </source>
</evidence>
<dbReference type="SUPFAM" id="SSF53850">
    <property type="entry name" value="Periplasmic binding protein-like II"/>
    <property type="match status" value="1"/>
</dbReference>